<proteinExistence type="predicted"/>
<dbReference type="Proteomes" id="UP000002640">
    <property type="component" value="Unassembled WGS sequence"/>
</dbReference>
<dbReference type="GeneID" id="20641957"/>
<keyword evidence="3" id="KW-1185">Reference proteome</keyword>
<organism evidence="2 3">
    <name type="scientific">Phytophthora sojae (strain P6497)</name>
    <name type="common">Soybean stem and root rot agent</name>
    <name type="synonym">Phytophthora megasperma f. sp. glycines</name>
    <dbReference type="NCBI Taxonomy" id="1094619"/>
    <lineage>
        <taxon>Eukaryota</taxon>
        <taxon>Sar</taxon>
        <taxon>Stramenopiles</taxon>
        <taxon>Oomycota</taxon>
        <taxon>Peronosporomycetes</taxon>
        <taxon>Peronosporales</taxon>
        <taxon>Peronosporaceae</taxon>
        <taxon>Phytophthora</taxon>
    </lineage>
</organism>
<accession>G4ZF48</accession>
<evidence type="ECO:0000313" key="3">
    <source>
        <dbReference type="Proteomes" id="UP000002640"/>
    </source>
</evidence>
<protein>
    <submittedName>
        <fullName evidence="2">Uncharacterized protein</fullName>
    </submittedName>
</protein>
<feature type="region of interest" description="Disordered" evidence="1">
    <location>
        <begin position="40"/>
        <end position="77"/>
    </location>
</feature>
<dbReference type="InParanoid" id="G4ZF48"/>
<evidence type="ECO:0000313" key="2">
    <source>
        <dbReference type="EMBL" id="EGZ18479.1"/>
    </source>
</evidence>
<evidence type="ECO:0000256" key="1">
    <source>
        <dbReference type="SAM" id="MobiDB-lite"/>
    </source>
</evidence>
<dbReference type="EMBL" id="JH159154">
    <property type="protein sequence ID" value="EGZ18479.1"/>
    <property type="molecule type" value="Genomic_DNA"/>
</dbReference>
<name>G4ZF48_PHYSP</name>
<gene>
    <name evidence="2" type="ORF">PHYSODRAFT_301132</name>
</gene>
<reference evidence="2 3" key="1">
    <citation type="journal article" date="2006" name="Science">
        <title>Phytophthora genome sequences uncover evolutionary origins and mechanisms of pathogenesis.</title>
        <authorList>
            <person name="Tyler B.M."/>
            <person name="Tripathy S."/>
            <person name="Zhang X."/>
            <person name="Dehal P."/>
            <person name="Jiang R.H."/>
            <person name="Aerts A."/>
            <person name="Arredondo F.D."/>
            <person name="Baxter L."/>
            <person name="Bensasson D."/>
            <person name="Beynon J.L."/>
            <person name="Chapman J."/>
            <person name="Damasceno C.M."/>
            <person name="Dorrance A.E."/>
            <person name="Dou D."/>
            <person name="Dickerman A.W."/>
            <person name="Dubchak I.L."/>
            <person name="Garbelotto M."/>
            <person name="Gijzen M."/>
            <person name="Gordon S.G."/>
            <person name="Govers F."/>
            <person name="Grunwald N.J."/>
            <person name="Huang W."/>
            <person name="Ivors K.L."/>
            <person name="Jones R.W."/>
            <person name="Kamoun S."/>
            <person name="Krampis K."/>
            <person name="Lamour K.H."/>
            <person name="Lee M.K."/>
            <person name="McDonald W.H."/>
            <person name="Medina M."/>
            <person name="Meijer H.J."/>
            <person name="Nordberg E.K."/>
            <person name="Maclean D.J."/>
            <person name="Ospina-Giraldo M.D."/>
            <person name="Morris P.F."/>
            <person name="Phuntumart V."/>
            <person name="Putnam N.H."/>
            <person name="Rash S."/>
            <person name="Rose J.K."/>
            <person name="Sakihama Y."/>
            <person name="Salamov A.A."/>
            <person name="Savidor A."/>
            <person name="Scheuring C.F."/>
            <person name="Smith B.M."/>
            <person name="Sobral B.W."/>
            <person name="Terry A."/>
            <person name="Torto-Alalibo T.A."/>
            <person name="Win J."/>
            <person name="Xu Z."/>
            <person name="Zhang H."/>
            <person name="Grigoriev I.V."/>
            <person name="Rokhsar D.S."/>
            <person name="Boore J.L."/>
        </authorList>
    </citation>
    <scope>NUCLEOTIDE SEQUENCE [LARGE SCALE GENOMIC DNA]</scope>
    <source>
        <strain evidence="2 3">P6497</strain>
    </source>
</reference>
<dbReference type="RefSeq" id="XP_009527537.1">
    <property type="nucleotide sequence ID" value="XM_009529242.1"/>
</dbReference>
<dbReference type="AlphaFoldDB" id="G4ZF48"/>
<dbReference type="KEGG" id="psoj:PHYSODRAFT_301132"/>
<sequence length="249" mass="27396">MNYCALFPSKLWLHPRRFRPLRLRQLDIVTNRYTNFDAVFGSGDTDPPGAPYDDSSTTCTGATKRPPHRASATTSAGPVTIKPGSCKAIAIPPTGPPDVAAADDGIFLESGEEKDYSVDDEVSDDDSIFLPGEDSESCLSTTSTSDLRLHTLKGWDVHMDDSSHDVQLSAAQLTQAQAVPSDTAEAIGLNLEGLFFMLPKALWVTIADASNDYQRWQRNVSPDQLAVWNQRRRARNPAFRPMSATQRQR</sequence>